<dbReference type="Proteomes" id="UP001163731">
    <property type="component" value="Unassembled WGS sequence"/>
</dbReference>
<keyword evidence="2" id="KW-1185">Reference proteome</keyword>
<evidence type="ECO:0000313" key="1">
    <source>
        <dbReference type="EMBL" id="MCW3166944.1"/>
    </source>
</evidence>
<dbReference type="RefSeq" id="WP_264748242.1">
    <property type="nucleotide sequence ID" value="NZ_JAPDHW010000001.1"/>
</dbReference>
<organism evidence="1 2">
    <name type="scientific">Chryseobacterium kimseyorum</name>
    <dbReference type="NCBI Taxonomy" id="2984028"/>
    <lineage>
        <taxon>Bacteria</taxon>
        <taxon>Pseudomonadati</taxon>
        <taxon>Bacteroidota</taxon>
        <taxon>Flavobacteriia</taxon>
        <taxon>Flavobacteriales</taxon>
        <taxon>Weeksellaceae</taxon>
        <taxon>Chryseobacterium group</taxon>
        <taxon>Chryseobacterium</taxon>
    </lineage>
</organism>
<comment type="caution">
    <text evidence="1">The sequence shown here is derived from an EMBL/GenBank/DDBJ whole genome shotgun (WGS) entry which is preliminary data.</text>
</comment>
<reference evidence="1" key="1">
    <citation type="submission" date="2022-10" db="EMBL/GenBank/DDBJ databases">
        <title>Chryseobacterium babae sp. nov. isolated from the gut of the beetle Oryctes rhinoceros, and Chryseobacterium kimseyorum sp. nov., isolated from a stick insect rearing cage.</title>
        <authorList>
            <person name="Shelomi M."/>
            <person name="Han C.-J."/>
            <person name="Chen W.-M."/>
            <person name="Chen H.-K."/>
            <person name="Liaw S.-J."/>
            <person name="Muhle E."/>
            <person name="Clermont D."/>
        </authorList>
    </citation>
    <scope>NUCLEOTIDE SEQUENCE</scope>
    <source>
        <strain evidence="1">09-1422</strain>
    </source>
</reference>
<accession>A0ABT3HT47</accession>
<dbReference type="EMBL" id="JAPDHW010000001">
    <property type="protein sequence ID" value="MCW3166944.1"/>
    <property type="molecule type" value="Genomic_DNA"/>
</dbReference>
<proteinExistence type="predicted"/>
<name>A0ABT3HT47_9FLAO</name>
<sequence length="182" mass="21360">MKPDHIKDFSEVNPKEVDYFTENLNWFTELSFKGRLITGENDFFYIFYSGIKYEDGLIATNDETPLTIWAQPINQDEKILLFDERIHGYNATLIEKKKFSDNFDIHQYIDDDGQNSFHVYCWTNSSIDFEDEFEVNLNGEIQILDGSYKSIDYLIKNAFDYIGILLKNSKGLETRIVDMELA</sequence>
<gene>
    <name evidence="1" type="ORF">OMO38_00245</name>
</gene>
<evidence type="ECO:0000313" key="2">
    <source>
        <dbReference type="Proteomes" id="UP001163731"/>
    </source>
</evidence>
<protein>
    <submittedName>
        <fullName evidence="1">Uncharacterized protein</fullName>
    </submittedName>
</protein>